<keyword evidence="3" id="KW-1185">Reference proteome</keyword>
<dbReference type="GeneID" id="59261019"/>
<dbReference type="Proteomes" id="UP000531561">
    <property type="component" value="Unassembled WGS sequence"/>
</dbReference>
<evidence type="ECO:0000313" key="3">
    <source>
        <dbReference type="Proteomes" id="UP000531561"/>
    </source>
</evidence>
<dbReference type="EMBL" id="JABFCT010000001">
    <property type="protein sequence ID" value="KAF5879749.1"/>
    <property type="molecule type" value="Genomic_DNA"/>
</dbReference>
<reference evidence="2 3" key="1">
    <citation type="journal article" date="2020" name="Phytopathology">
        <title>A high-quality genome resource of Botrytis fragariae, a new and rapidly spreading fungal pathogen causing strawberry gray mold in the U.S.A.</title>
        <authorList>
            <person name="Wu Y."/>
            <person name="Saski C.A."/>
            <person name="Schnabel G."/>
            <person name="Xiao S."/>
            <person name="Hu M."/>
        </authorList>
    </citation>
    <scope>NUCLEOTIDE SEQUENCE [LARGE SCALE GENOMIC DNA]</scope>
    <source>
        <strain evidence="2 3">BVB16</strain>
    </source>
</reference>
<comment type="caution">
    <text evidence="2">The sequence shown here is derived from an EMBL/GenBank/DDBJ whole genome shotgun (WGS) entry which is preliminary data.</text>
</comment>
<proteinExistence type="predicted"/>
<organism evidence="2 3">
    <name type="scientific">Botrytis fragariae</name>
    <dbReference type="NCBI Taxonomy" id="1964551"/>
    <lineage>
        <taxon>Eukaryota</taxon>
        <taxon>Fungi</taxon>
        <taxon>Dikarya</taxon>
        <taxon>Ascomycota</taxon>
        <taxon>Pezizomycotina</taxon>
        <taxon>Leotiomycetes</taxon>
        <taxon>Helotiales</taxon>
        <taxon>Sclerotiniaceae</taxon>
        <taxon>Botrytis</taxon>
    </lineage>
</organism>
<accession>A0A8H6EPJ9</accession>
<protein>
    <submittedName>
        <fullName evidence="2">Putative duf614 domain-containing protein</fullName>
    </submittedName>
</protein>
<dbReference type="RefSeq" id="XP_037198693.1">
    <property type="nucleotide sequence ID" value="XM_037337327.1"/>
</dbReference>
<dbReference type="AlphaFoldDB" id="A0A8H6EPJ9"/>
<gene>
    <name evidence="2" type="ORF">Bfra_006956</name>
</gene>
<feature type="region of interest" description="Disordered" evidence="1">
    <location>
        <begin position="31"/>
        <end position="87"/>
    </location>
</feature>
<evidence type="ECO:0000313" key="2">
    <source>
        <dbReference type="EMBL" id="KAF5879749.1"/>
    </source>
</evidence>
<evidence type="ECO:0000256" key="1">
    <source>
        <dbReference type="SAM" id="MobiDB-lite"/>
    </source>
</evidence>
<feature type="compositionally biased region" description="Low complexity" evidence="1">
    <location>
        <begin position="56"/>
        <end position="72"/>
    </location>
</feature>
<sequence>MPARGNLSYVHDFSDYSATKIVLDHYAKEEKRLQEKEPSVVPLTLGRQRKSSAPFSDDPVVPSTTSSSSSTVRQHTFKEDVVGMPAF</sequence>
<name>A0A8H6EPJ9_9HELO</name>